<keyword evidence="1" id="KW-1133">Transmembrane helix</keyword>
<sequence>MTKTQAVGLFGWGGAAVSAAAYAGFVLAGLNGGAVRFDLLWKTVVFAPLHVIVAWVIFGACGVAAYVLRYGIGSRLLMVAVVLVGLPVVWGVSLFGYYAEGLPAWPGFDGDVWRWTVNLAYAEVAFGILIGFVGLAAAASGGDAGLEAV</sequence>
<dbReference type="EMBL" id="BSFD01000001">
    <property type="protein sequence ID" value="GLK47350.1"/>
    <property type="molecule type" value="Genomic_DNA"/>
</dbReference>
<organism evidence="2 3">
    <name type="scientific">Brevundimonas intermedia</name>
    <dbReference type="NCBI Taxonomy" id="74315"/>
    <lineage>
        <taxon>Bacteria</taxon>
        <taxon>Pseudomonadati</taxon>
        <taxon>Pseudomonadota</taxon>
        <taxon>Alphaproteobacteria</taxon>
        <taxon>Caulobacterales</taxon>
        <taxon>Caulobacteraceae</taxon>
        <taxon>Brevundimonas</taxon>
    </lineage>
</organism>
<reference evidence="2" key="2">
    <citation type="submission" date="2023-01" db="EMBL/GenBank/DDBJ databases">
        <authorList>
            <person name="Sun Q."/>
            <person name="Evtushenko L."/>
        </authorList>
    </citation>
    <scope>NUCLEOTIDE SEQUENCE</scope>
    <source>
        <strain evidence="2">VKM B-1499</strain>
    </source>
</reference>
<name>A0ABQ5T3L1_9CAUL</name>
<gene>
    <name evidence="2" type="ORF">GCM10017620_03230</name>
</gene>
<feature type="transmembrane region" description="Helical" evidence="1">
    <location>
        <begin position="47"/>
        <end position="69"/>
    </location>
</feature>
<dbReference type="Proteomes" id="UP001143509">
    <property type="component" value="Unassembled WGS sequence"/>
</dbReference>
<evidence type="ECO:0000256" key="1">
    <source>
        <dbReference type="SAM" id="Phobius"/>
    </source>
</evidence>
<keyword evidence="3" id="KW-1185">Reference proteome</keyword>
<accession>A0ABQ5T3L1</accession>
<feature type="transmembrane region" description="Helical" evidence="1">
    <location>
        <begin position="119"/>
        <end position="139"/>
    </location>
</feature>
<evidence type="ECO:0008006" key="4">
    <source>
        <dbReference type="Google" id="ProtNLM"/>
    </source>
</evidence>
<proteinExistence type="predicted"/>
<dbReference type="RefSeq" id="WP_271163728.1">
    <property type="nucleotide sequence ID" value="NZ_BSFD01000001.1"/>
</dbReference>
<feature type="transmembrane region" description="Helical" evidence="1">
    <location>
        <begin position="76"/>
        <end position="99"/>
    </location>
</feature>
<reference evidence="2" key="1">
    <citation type="journal article" date="2014" name="Int. J. Syst. Evol. Microbiol.">
        <title>Complete genome of a new Firmicutes species belonging to the dominant human colonic microbiota ('Ruminococcus bicirculans') reveals two chromosomes and a selective capacity to utilize plant glucans.</title>
        <authorList>
            <consortium name="NISC Comparative Sequencing Program"/>
            <person name="Wegmann U."/>
            <person name="Louis P."/>
            <person name="Goesmann A."/>
            <person name="Henrissat B."/>
            <person name="Duncan S.H."/>
            <person name="Flint H.J."/>
        </authorList>
    </citation>
    <scope>NUCLEOTIDE SEQUENCE</scope>
    <source>
        <strain evidence="2">VKM B-1499</strain>
    </source>
</reference>
<evidence type="ECO:0000313" key="2">
    <source>
        <dbReference type="EMBL" id="GLK47350.1"/>
    </source>
</evidence>
<keyword evidence="1" id="KW-0812">Transmembrane</keyword>
<evidence type="ECO:0000313" key="3">
    <source>
        <dbReference type="Proteomes" id="UP001143509"/>
    </source>
</evidence>
<comment type="caution">
    <text evidence="2">The sequence shown here is derived from an EMBL/GenBank/DDBJ whole genome shotgun (WGS) entry which is preliminary data.</text>
</comment>
<keyword evidence="1" id="KW-0472">Membrane</keyword>
<protein>
    <recommendedName>
        <fullName evidence="4">DUF1772 domain-containing protein</fullName>
    </recommendedName>
</protein>